<dbReference type="EMBL" id="FZOU01000001">
    <property type="protein sequence ID" value="SNS33470.1"/>
    <property type="molecule type" value="Genomic_DNA"/>
</dbReference>
<keyword evidence="2" id="KW-1185">Reference proteome</keyword>
<dbReference type="RefSeq" id="WP_176441546.1">
    <property type="nucleotide sequence ID" value="NZ_FZOU01000001.1"/>
</dbReference>
<evidence type="ECO:0000313" key="1">
    <source>
        <dbReference type="EMBL" id="SNS33470.1"/>
    </source>
</evidence>
<organism evidence="1 2">
    <name type="scientific">Granulicella rosea</name>
    <dbReference type="NCBI Taxonomy" id="474952"/>
    <lineage>
        <taxon>Bacteria</taxon>
        <taxon>Pseudomonadati</taxon>
        <taxon>Acidobacteriota</taxon>
        <taxon>Terriglobia</taxon>
        <taxon>Terriglobales</taxon>
        <taxon>Acidobacteriaceae</taxon>
        <taxon>Granulicella</taxon>
    </lineage>
</organism>
<dbReference type="AlphaFoldDB" id="A0A239DLS7"/>
<gene>
    <name evidence="1" type="ORF">SAMN05421770_101547</name>
</gene>
<reference evidence="1 2" key="1">
    <citation type="submission" date="2017-06" db="EMBL/GenBank/DDBJ databases">
        <authorList>
            <person name="Kim H.J."/>
            <person name="Triplett B.A."/>
        </authorList>
    </citation>
    <scope>NUCLEOTIDE SEQUENCE [LARGE SCALE GENOMIC DNA]</scope>
    <source>
        <strain evidence="1 2">DSM 18704</strain>
    </source>
</reference>
<dbReference type="Proteomes" id="UP000198356">
    <property type="component" value="Unassembled WGS sequence"/>
</dbReference>
<protein>
    <submittedName>
        <fullName evidence="1">Uncharacterized protein</fullName>
    </submittedName>
</protein>
<accession>A0A239DLS7</accession>
<proteinExistence type="predicted"/>
<evidence type="ECO:0000313" key="2">
    <source>
        <dbReference type="Proteomes" id="UP000198356"/>
    </source>
</evidence>
<name>A0A239DLS7_9BACT</name>
<sequence>MSDADYKMLSAYFEELRLTCTTPEKAFAQLRLEGLIDENGRSRAYSYDLDAEATCP</sequence>